<evidence type="ECO:0000313" key="2">
    <source>
        <dbReference type="EMBL" id="SFR78841.1"/>
    </source>
</evidence>
<protein>
    <recommendedName>
        <fullName evidence="1">IrrE N-terminal-like domain-containing protein</fullName>
    </recommendedName>
</protein>
<evidence type="ECO:0000259" key="1">
    <source>
        <dbReference type="Pfam" id="PF06114"/>
    </source>
</evidence>
<gene>
    <name evidence="2" type="ORF">SAMN02910262_01547</name>
</gene>
<organism evidence="2 3">
    <name type="scientific">[Clostridium] aminophilum</name>
    <dbReference type="NCBI Taxonomy" id="1526"/>
    <lineage>
        <taxon>Bacteria</taxon>
        <taxon>Bacillati</taxon>
        <taxon>Bacillota</taxon>
        <taxon>Clostridia</taxon>
        <taxon>Lachnospirales</taxon>
        <taxon>Lachnospiraceae</taxon>
    </lineage>
</organism>
<feature type="domain" description="IrrE N-terminal-like" evidence="1">
    <location>
        <begin position="54"/>
        <end position="189"/>
    </location>
</feature>
<dbReference type="AlphaFoldDB" id="A0A1I6JIT7"/>
<name>A0A1I6JIT7_9FIRM</name>
<accession>A0A1I6JIT7</accession>
<dbReference type="Proteomes" id="UP000214760">
    <property type="component" value="Unassembled WGS sequence"/>
</dbReference>
<dbReference type="RefSeq" id="WP_031472839.1">
    <property type="nucleotide sequence ID" value="NZ_FOZC01000008.1"/>
</dbReference>
<evidence type="ECO:0000313" key="3">
    <source>
        <dbReference type="Proteomes" id="UP000214760"/>
    </source>
</evidence>
<dbReference type="Pfam" id="PF06114">
    <property type="entry name" value="Peptidase_M78"/>
    <property type="match status" value="1"/>
</dbReference>
<reference evidence="2 3" key="1">
    <citation type="submission" date="2016-10" db="EMBL/GenBank/DDBJ databases">
        <authorList>
            <person name="de Groot N.N."/>
        </authorList>
    </citation>
    <scope>NUCLEOTIDE SEQUENCE [LARGE SCALE GENOMIC DNA]</scope>
    <source>
        <strain evidence="2 3">F</strain>
    </source>
</reference>
<proteinExistence type="predicted"/>
<sequence>MGNVLEESLFRKQPKQFEKIDTQAKSFAANYCGSTMIRDAIFGIVTNYARKRDLSLEILRYPFRDEELWAFTFVKKGTLFLCVNSELAMCKQIFAVAHELYHIHCYAEDIDPDTITSGSLLDSQTADDQAGSQEDLEANAFAGLLLMPDSLLDEQLKLYGIDAEQISVDDVLTLMDLFALPFKAVVLRLVENHNITQSEASELLLTDAAYVSDRIAITGKALGWQQNSGELSYFGSLLNDMEYNCENELLTDSWEKSDKQFLDKIRKDFRRERSHHI</sequence>
<dbReference type="EMBL" id="FOZC01000008">
    <property type="protein sequence ID" value="SFR78841.1"/>
    <property type="molecule type" value="Genomic_DNA"/>
</dbReference>
<dbReference type="InterPro" id="IPR010359">
    <property type="entry name" value="IrrE_HExxH"/>
</dbReference>
<dbReference type="Gene3D" id="1.10.10.2910">
    <property type="match status" value="1"/>
</dbReference>